<name>A0A8C8VMB5_9SAUR</name>
<reference evidence="1" key="1">
    <citation type="submission" date="2025-08" db="UniProtKB">
        <authorList>
            <consortium name="Ensembl"/>
        </authorList>
    </citation>
    <scope>IDENTIFICATION</scope>
</reference>
<keyword evidence="2" id="KW-1185">Reference proteome</keyword>
<dbReference type="Ensembl" id="ENSPCET00000018756.1">
    <property type="protein sequence ID" value="ENSPCEP00000018140.1"/>
    <property type="gene ID" value="ENSPCEG00000014171.1"/>
</dbReference>
<proteinExistence type="predicted"/>
<dbReference type="Proteomes" id="UP000694393">
    <property type="component" value="Unplaced"/>
</dbReference>
<organism evidence="1 2">
    <name type="scientific">Pelusios castaneus</name>
    <name type="common">West African mud turtle</name>
    <dbReference type="NCBI Taxonomy" id="367368"/>
    <lineage>
        <taxon>Eukaryota</taxon>
        <taxon>Metazoa</taxon>
        <taxon>Chordata</taxon>
        <taxon>Craniata</taxon>
        <taxon>Vertebrata</taxon>
        <taxon>Euteleostomi</taxon>
        <taxon>Archelosauria</taxon>
        <taxon>Testudinata</taxon>
        <taxon>Testudines</taxon>
        <taxon>Pleurodira</taxon>
        <taxon>Pelomedusidae</taxon>
        <taxon>Pelusios</taxon>
    </lineage>
</organism>
<evidence type="ECO:0000313" key="2">
    <source>
        <dbReference type="Proteomes" id="UP000694393"/>
    </source>
</evidence>
<dbReference type="AlphaFoldDB" id="A0A8C8VMB5"/>
<protein>
    <submittedName>
        <fullName evidence="1">Uncharacterized protein</fullName>
    </submittedName>
</protein>
<reference evidence="1" key="2">
    <citation type="submission" date="2025-09" db="UniProtKB">
        <authorList>
            <consortium name="Ensembl"/>
        </authorList>
    </citation>
    <scope>IDENTIFICATION</scope>
</reference>
<accession>A0A8C8VMB5</accession>
<evidence type="ECO:0000313" key="1">
    <source>
        <dbReference type="Ensembl" id="ENSPCEP00000018140.1"/>
    </source>
</evidence>
<sequence length="166" mass="18037">RDAGLGWGRGETCGWAGKRERCGVWRGKRKDAGLGWGRGETWGWAGKMKRCGGRGEMWGWVGKRERCGVWQGKGRDAGSGWGEEMWSWAGEGERCGVKLGEGDVGFRARMQDCWGVGSSCGAVGEMGLRHGEVGVSQNSCNTAPAIRGTQKCLRYCPACMARRTKS</sequence>